<dbReference type="PANTHER" id="PTHR11886">
    <property type="entry name" value="DYNEIN LIGHT CHAIN"/>
    <property type="match status" value="1"/>
</dbReference>
<organism evidence="2 3">
    <name type="scientific">Trapa incisa</name>
    <dbReference type="NCBI Taxonomy" id="236973"/>
    <lineage>
        <taxon>Eukaryota</taxon>
        <taxon>Viridiplantae</taxon>
        <taxon>Streptophyta</taxon>
        <taxon>Embryophyta</taxon>
        <taxon>Tracheophyta</taxon>
        <taxon>Spermatophyta</taxon>
        <taxon>Magnoliopsida</taxon>
        <taxon>eudicotyledons</taxon>
        <taxon>Gunneridae</taxon>
        <taxon>Pentapetalae</taxon>
        <taxon>rosids</taxon>
        <taxon>malvids</taxon>
        <taxon>Myrtales</taxon>
        <taxon>Lythraceae</taxon>
        <taxon>Trapa</taxon>
    </lineage>
</organism>
<reference evidence="2 3" key="1">
    <citation type="journal article" date="2023" name="Hortic Res">
        <title>Pangenome of water caltrop reveals structural variations and asymmetric subgenome divergence after allopolyploidization.</title>
        <authorList>
            <person name="Zhang X."/>
            <person name="Chen Y."/>
            <person name="Wang L."/>
            <person name="Yuan Y."/>
            <person name="Fang M."/>
            <person name="Shi L."/>
            <person name="Lu R."/>
            <person name="Comes H.P."/>
            <person name="Ma Y."/>
            <person name="Chen Y."/>
            <person name="Huang G."/>
            <person name="Zhou Y."/>
            <person name="Zheng Z."/>
            <person name="Qiu Y."/>
        </authorList>
    </citation>
    <scope>NUCLEOTIDE SEQUENCE [LARGE SCALE GENOMIC DNA]</scope>
    <source>
        <tissue evidence="2">Roots</tissue>
    </source>
</reference>
<dbReference type="Proteomes" id="UP001345219">
    <property type="component" value="Chromosome 3"/>
</dbReference>
<proteinExistence type="predicted"/>
<dbReference type="InterPro" id="IPR001372">
    <property type="entry name" value="Dynein_light_chain_typ-1/2"/>
</dbReference>
<gene>
    <name evidence="2" type="ORF">SAY87_003246</name>
</gene>
<comment type="caution">
    <text evidence="2">The sequence shown here is derived from an EMBL/GenBank/DDBJ whole genome shotgun (WGS) entry which is preliminary data.</text>
</comment>
<dbReference type="PANTHER" id="PTHR11886:SF80">
    <property type="entry name" value="OS01G0555600 PROTEIN"/>
    <property type="match status" value="1"/>
</dbReference>
<feature type="region of interest" description="Disordered" evidence="1">
    <location>
        <begin position="1"/>
        <end position="20"/>
    </location>
</feature>
<feature type="compositionally biased region" description="Basic residues" evidence="1">
    <location>
        <begin position="177"/>
        <end position="190"/>
    </location>
</feature>
<evidence type="ECO:0000256" key="1">
    <source>
        <dbReference type="SAM" id="MobiDB-lite"/>
    </source>
</evidence>
<evidence type="ECO:0000313" key="3">
    <source>
        <dbReference type="Proteomes" id="UP001345219"/>
    </source>
</evidence>
<dbReference type="GO" id="GO:0005868">
    <property type="term" value="C:cytoplasmic dynein complex"/>
    <property type="evidence" value="ECO:0007669"/>
    <property type="project" value="TreeGrafter"/>
</dbReference>
<dbReference type="SUPFAM" id="SSF54648">
    <property type="entry name" value="DLC"/>
    <property type="match status" value="1"/>
</dbReference>
<dbReference type="Pfam" id="PF01221">
    <property type="entry name" value="Dynein_light"/>
    <property type="match status" value="1"/>
</dbReference>
<dbReference type="InterPro" id="IPR037177">
    <property type="entry name" value="DLC_sf"/>
</dbReference>
<evidence type="ECO:0000313" key="2">
    <source>
        <dbReference type="EMBL" id="KAK4768105.1"/>
    </source>
</evidence>
<dbReference type="GO" id="GO:0045505">
    <property type="term" value="F:dynein intermediate chain binding"/>
    <property type="evidence" value="ECO:0007669"/>
    <property type="project" value="TreeGrafter"/>
</dbReference>
<keyword evidence="3" id="KW-1185">Reference proteome</keyword>
<feature type="region of interest" description="Disordered" evidence="1">
    <location>
        <begin position="169"/>
        <end position="198"/>
    </location>
</feature>
<dbReference type="AlphaFoldDB" id="A0AAN7KKA2"/>
<name>A0AAN7KKA2_9MYRT</name>
<sequence>MCSVAGEQVEPQTGRWIRHGPSLPTNTLAYEGKALDQISPLSVAQSSLFSPPHSFSASPIRIFYHSRTKGVFLTAFRNFLSSGMAQNTMHRRSIATPESHLNPTLEGRRSEPSAAASSGHPTPKNAEPNFSSIARFFPRNFYRLDTTHKIHTPSNPSDTHFQAKALTLPADFDSTKLPKKPSQRKKKQKGKTKEEPCKKTSVEFDELKSKAGVEERAIDVKQFESLALGKELRRQYSAGAELMSRRSSVSSSMAGGTRRRSSCGLQVELSDVLASRGVKVISADMPPFIQIHAVDCARKAYDSLEKFSCKSLALTLKKEFDGVYGPAWHCIVGMSFGSFVTHSVGGFIYFAMDQKMNHNFSEFMPAFSASEDSLPSILIDSIISVRHVNPMGVSPLNPNPHEPPLFGFKTDPISNPSVGEDRYQGVVHGGEGLWANIMEMAIVGEV</sequence>
<accession>A0AAN7KKA2</accession>
<protein>
    <recommendedName>
        <fullName evidence="4">Dynein light chain</fullName>
    </recommendedName>
</protein>
<evidence type="ECO:0008006" key="4">
    <source>
        <dbReference type="Google" id="ProtNLM"/>
    </source>
</evidence>
<dbReference type="Gene3D" id="3.30.740.10">
    <property type="entry name" value="Protein Inhibitor Of Neuronal Nitric Oxide Synthase"/>
    <property type="match status" value="1"/>
</dbReference>
<feature type="region of interest" description="Disordered" evidence="1">
    <location>
        <begin position="93"/>
        <end position="130"/>
    </location>
</feature>
<dbReference type="GO" id="GO:0007017">
    <property type="term" value="P:microtubule-based process"/>
    <property type="evidence" value="ECO:0007669"/>
    <property type="project" value="InterPro"/>
</dbReference>
<dbReference type="SMART" id="SM01375">
    <property type="entry name" value="Dynein_light"/>
    <property type="match status" value="1"/>
</dbReference>
<dbReference type="EMBL" id="JAXIOK010000006">
    <property type="protein sequence ID" value="KAK4768105.1"/>
    <property type="molecule type" value="Genomic_DNA"/>
</dbReference>